<organism evidence="2 3">
    <name type="scientific">Mycobacterium tuberculosis</name>
    <dbReference type="NCBI Taxonomy" id="1773"/>
    <lineage>
        <taxon>Bacteria</taxon>
        <taxon>Bacillati</taxon>
        <taxon>Actinomycetota</taxon>
        <taxon>Actinomycetes</taxon>
        <taxon>Mycobacteriales</taxon>
        <taxon>Mycobacteriaceae</taxon>
        <taxon>Mycobacterium</taxon>
        <taxon>Mycobacterium tuberculosis complex</taxon>
    </lineage>
</organism>
<feature type="region of interest" description="Disordered" evidence="1">
    <location>
        <begin position="1"/>
        <end position="22"/>
    </location>
</feature>
<proteinExistence type="predicted"/>
<evidence type="ECO:0000313" key="2">
    <source>
        <dbReference type="EMBL" id="CPA23710.1"/>
    </source>
</evidence>
<gene>
    <name evidence="2" type="ORF">ERS007739_04458</name>
</gene>
<accession>A0A916P9I6</accession>
<dbReference type="EMBL" id="CSBK01002792">
    <property type="protein sequence ID" value="CPA23710.1"/>
    <property type="molecule type" value="Genomic_DNA"/>
</dbReference>
<dbReference type="Proteomes" id="UP000039021">
    <property type="component" value="Unassembled WGS sequence"/>
</dbReference>
<reference evidence="3" key="1">
    <citation type="submission" date="2015-03" db="EMBL/GenBank/DDBJ databases">
        <authorList>
            <consortium name="Pathogen Informatics"/>
        </authorList>
    </citation>
    <scope>NUCLEOTIDE SEQUENCE [LARGE SCALE GENOMIC DNA]</scope>
    <source>
        <strain evidence="3">N09902308</strain>
    </source>
</reference>
<evidence type="ECO:0000256" key="1">
    <source>
        <dbReference type="SAM" id="MobiDB-lite"/>
    </source>
</evidence>
<comment type="caution">
    <text evidence="2">The sequence shown here is derived from an EMBL/GenBank/DDBJ whole genome shotgun (WGS) entry which is preliminary data.</text>
</comment>
<dbReference type="AlphaFoldDB" id="A0A916P9I6"/>
<feature type="compositionally biased region" description="Polar residues" evidence="1">
    <location>
        <begin position="7"/>
        <end position="22"/>
    </location>
</feature>
<name>A0A916P9I6_MYCTX</name>
<evidence type="ECO:0000313" key="3">
    <source>
        <dbReference type="Proteomes" id="UP000039021"/>
    </source>
</evidence>
<protein>
    <submittedName>
        <fullName evidence="2">Uncharacterized protein</fullName>
    </submittedName>
</protein>
<sequence>MGLVGLPTTTRSASSGTCAVSSTNGGFRTTWCAVIPAALKAMAGSVNAGTTIAARTGLRLCSNANPSAAPTSGSTSSRVLP</sequence>